<evidence type="ECO:0000256" key="5">
    <source>
        <dbReference type="ARBA" id="ARBA00022898"/>
    </source>
</evidence>
<dbReference type="PANTHER" id="PTHR13693">
    <property type="entry name" value="CLASS II AMINOTRANSFERASE/8-AMINO-7-OXONONANOATE SYNTHASE"/>
    <property type="match status" value="1"/>
</dbReference>
<dbReference type="InterPro" id="IPR050087">
    <property type="entry name" value="AON_synthase_class-II"/>
</dbReference>
<reference evidence="11" key="1">
    <citation type="submission" date="2022-11" db="UniProtKB">
        <authorList>
            <consortium name="WormBaseParasite"/>
        </authorList>
    </citation>
    <scope>IDENTIFICATION</scope>
</reference>
<keyword evidence="5 8" id="KW-0663">Pyridoxal phosphate</keyword>
<evidence type="ECO:0000256" key="1">
    <source>
        <dbReference type="ARBA" id="ARBA00001933"/>
    </source>
</evidence>
<dbReference type="InterPro" id="IPR015422">
    <property type="entry name" value="PyrdxlP-dep_Trfase_small"/>
</dbReference>
<evidence type="ECO:0000256" key="2">
    <source>
        <dbReference type="ARBA" id="ARBA00008392"/>
    </source>
</evidence>
<dbReference type="InterPro" id="IPR001917">
    <property type="entry name" value="Aminotrans_II_pyridoxalP_BS"/>
</dbReference>
<evidence type="ECO:0000256" key="4">
    <source>
        <dbReference type="ARBA" id="ARBA00022679"/>
    </source>
</evidence>
<organism evidence="10 11">
    <name type="scientific">Ditylenchus dipsaci</name>
    <dbReference type="NCBI Taxonomy" id="166011"/>
    <lineage>
        <taxon>Eukaryota</taxon>
        <taxon>Metazoa</taxon>
        <taxon>Ecdysozoa</taxon>
        <taxon>Nematoda</taxon>
        <taxon>Chromadorea</taxon>
        <taxon>Rhabditida</taxon>
        <taxon>Tylenchina</taxon>
        <taxon>Tylenchomorpha</taxon>
        <taxon>Sphaerularioidea</taxon>
        <taxon>Anguinidae</taxon>
        <taxon>Anguininae</taxon>
        <taxon>Ditylenchus</taxon>
    </lineage>
</organism>
<dbReference type="CDD" id="cd06454">
    <property type="entry name" value="KBL_like"/>
    <property type="match status" value="1"/>
</dbReference>
<keyword evidence="4" id="KW-0808">Transferase</keyword>
<dbReference type="EC" id="2.3.1.50" evidence="3"/>
<dbReference type="InterPro" id="IPR004839">
    <property type="entry name" value="Aminotransferase_I/II_large"/>
</dbReference>
<dbReference type="GO" id="GO:0016020">
    <property type="term" value="C:membrane"/>
    <property type="evidence" value="ECO:0007669"/>
    <property type="project" value="GOC"/>
</dbReference>
<dbReference type="AlphaFoldDB" id="A0A915D4Z0"/>
<dbReference type="GO" id="GO:0004758">
    <property type="term" value="F:serine C-palmitoyltransferase activity"/>
    <property type="evidence" value="ECO:0007669"/>
    <property type="project" value="UniProtKB-EC"/>
</dbReference>
<accession>A0A915D4Z0</accession>
<evidence type="ECO:0000259" key="9">
    <source>
        <dbReference type="Pfam" id="PF00155"/>
    </source>
</evidence>
<dbReference type="GO" id="GO:0017059">
    <property type="term" value="C:serine palmitoyltransferase complex"/>
    <property type="evidence" value="ECO:0007669"/>
    <property type="project" value="TreeGrafter"/>
</dbReference>
<evidence type="ECO:0000256" key="3">
    <source>
        <dbReference type="ARBA" id="ARBA00013220"/>
    </source>
</evidence>
<dbReference type="WBParaSite" id="jg15891">
    <property type="protein sequence ID" value="jg15891"/>
    <property type="gene ID" value="jg15891"/>
</dbReference>
<dbReference type="Gene3D" id="3.90.1150.10">
    <property type="entry name" value="Aspartate Aminotransferase, domain 1"/>
    <property type="match status" value="1"/>
</dbReference>
<keyword evidence="6" id="KW-0012">Acyltransferase</keyword>
<protein>
    <recommendedName>
        <fullName evidence="3">serine C-palmitoyltransferase</fullName>
        <ecNumber evidence="3">2.3.1.50</ecNumber>
    </recommendedName>
</protein>
<sequence length="524" mass="58771">MSPPQANGKLNNGDCFKKNGYPNISVVKGRSLGQKQQLNFSNNWREDTNLLSWQESNAKLGEDEQQDWSKYTATEDYHPNACPAAPRLTTFLVKLCHLVLIAMAVIAEWLRSRNWIRNDWSQERQEQKDFYPLTNHFQTVFTHNIYRKASDIMNRPIIGVPGAVVTLKDRHTNDHGWTYEYSGQERQVINMGSYNYLGFSHNVGPCAQAAADQIDKNGLAACATRHELGLFSLQAELEQKVSRFLGVEEAICFPMGFGTNSTSLPTLANQNTLVMSDELNHSSLVLGLRISGATIKIFKHNDAEDLEKKLQEGLFTKKMQYTKILIVVEGIYSMEGTIVNLPAIIDIKKRYKAYLFIDEAHSIGSLGPTGRGVVEYWGCNPKDVDILMGTLTKSFAGAGGYVAGSKALIRHLRTKTAAQVISSMRIMSGEDGTEIGKQRNARLARNTRYFRKRLRQLGFILYGHDDSPVIPVLCYYITKTVCFGRESLNRGLAIVSVGFPATPIEKARVRFCVSADHTRSQLEK</sequence>
<dbReference type="PROSITE" id="PS00599">
    <property type="entry name" value="AA_TRANSFER_CLASS_2"/>
    <property type="match status" value="1"/>
</dbReference>
<name>A0A915D4Z0_9BILA</name>
<proteinExistence type="inferred from homology"/>
<dbReference type="GO" id="GO:0030170">
    <property type="term" value="F:pyridoxal phosphate binding"/>
    <property type="evidence" value="ECO:0007669"/>
    <property type="project" value="InterPro"/>
</dbReference>
<keyword evidence="10" id="KW-1185">Reference proteome</keyword>
<dbReference type="SUPFAM" id="SSF53383">
    <property type="entry name" value="PLP-dependent transferases"/>
    <property type="match status" value="1"/>
</dbReference>
<dbReference type="Pfam" id="PF00155">
    <property type="entry name" value="Aminotran_1_2"/>
    <property type="match status" value="1"/>
</dbReference>
<dbReference type="GO" id="GO:0046512">
    <property type="term" value="P:sphingosine biosynthetic process"/>
    <property type="evidence" value="ECO:0007669"/>
    <property type="project" value="TreeGrafter"/>
</dbReference>
<dbReference type="InterPro" id="IPR015421">
    <property type="entry name" value="PyrdxlP-dep_Trfase_major"/>
</dbReference>
<dbReference type="InterPro" id="IPR015424">
    <property type="entry name" value="PyrdxlP-dep_Trfase"/>
</dbReference>
<dbReference type="PANTHER" id="PTHR13693:SF3">
    <property type="entry name" value="LD36009P"/>
    <property type="match status" value="1"/>
</dbReference>
<comment type="cofactor">
    <cofactor evidence="1 8">
        <name>pyridoxal 5'-phosphate</name>
        <dbReference type="ChEBI" id="CHEBI:597326"/>
    </cofactor>
</comment>
<feature type="domain" description="Aminotransferase class I/classII large" evidence="9">
    <location>
        <begin position="187"/>
        <end position="523"/>
    </location>
</feature>
<dbReference type="GO" id="GO:0046513">
    <property type="term" value="P:ceramide biosynthetic process"/>
    <property type="evidence" value="ECO:0007669"/>
    <property type="project" value="TreeGrafter"/>
</dbReference>
<evidence type="ECO:0000313" key="11">
    <source>
        <dbReference type="WBParaSite" id="jg15891"/>
    </source>
</evidence>
<comment type="catalytic activity">
    <reaction evidence="7">
        <text>L-serine + hexadecanoyl-CoA + H(+) = 3-oxosphinganine + CO2 + CoA</text>
        <dbReference type="Rhea" id="RHEA:14761"/>
        <dbReference type="ChEBI" id="CHEBI:15378"/>
        <dbReference type="ChEBI" id="CHEBI:16526"/>
        <dbReference type="ChEBI" id="CHEBI:33384"/>
        <dbReference type="ChEBI" id="CHEBI:57287"/>
        <dbReference type="ChEBI" id="CHEBI:57379"/>
        <dbReference type="ChEBI" id="CHEBI:58299"/>
        <dbReference type="EC" id="2.3.1.50"/>
    </reaction>
</comment>
<comment type="similarity">
    <text evidence="2 8">Belongs to the class-II pyridoxal-phosphate-dependent aminotransferase family.</text>
</comment>
<evidence type="ECO:0000313" key="10">
    <source>
        <dbReference type="Proteomes" id="UP000887574"/>
    </source>
</evidence>
<dbReference type="Proteomes" id="UP000887574">
    <property type="component" value="Unplaced"/>
</dbReference>
<evidence type="ECO:0000256" key="8">
    <source>
        <dbReference type="RuleBase" id="RU003693"/>
    </source>
</evidence>
<evidence type="ECO:0000256" key="6">
    <source>
        <dbReference type="ARBA" id="ARBA00023315"/>
    </source>
</evidence>
<evidence type="ECO:0000256" key="7">
    <source>
        <dbReference type="ARBA" id="ARBA00048528"/>
    </source>
</evidence>
<dbReference type="Gene3D" id="3.40.640.10">
    <property type="entry name" value="Type I PLP-dependent aspartate aminotransferase-like (Major domain)"/>
    <property type="match status" value="1"/>
</dbReference>